<feature type="compositionally biased region" description="Polar residues" evidence="1">
    <location>
        <begin position="31"/>
        <end position="40"/>
    </location>
</feature>
<proteinExistence type="predicted"/>
<reference evidence="2" key="1">
    <citation type="submission" date="2014-11" db="EMBL/GenBank/DDBJ databases">
        <authorList>
            <person name="Amaro Gonzalez C."/>
        </authorList>
    </citation>
    <scope>NUCLEOTIDE SEQUENCE</scope>
</reference>
<accession>A0A0E9P7B6</accession>
<feature type="region of interest" description="Disordered" evidence="1">
    <location>
        <begin position="16"/>
        <end position="40"/>
    </location>
</feature>
<name>A0A0E9P7B6_ANGAN</name>
<evidence type="ECO:0000256" key="1">
    <source>
        <dbReference type="SAM" id="MobiDB-lite"/>
    </source>
</evidence>
<reference evidence="2" key="2">
    <citation type="journal article" date="2015" name="Fish Shellfish Immunol.">
        <title>Early steps in the European eel (Anguilla anguilla)-Vibrio vulnificus interaction in the gills: Role of the RtxA13 toxin.</title>
        <authorList>
            <person name="Callol A."/>
            <person name="Pajuelo D."/>
            <person name="Ebbesson L."/>
            <person name="Teles M."/>
            <person name="MacKenzie S."/>
            <person name="Amaro C."/>
        </authorList>
    </citation>
    <scope>NUCLEOTIDE SEQUENCE</scope>
</reference>
<organism evidence="2">
    <name type="scientific">Anguilla anguilla</name>
    <name type="common">European freshwater eel</name>
    <name type="synonym">Muraena anguilla</name>
    <dbReference type="NCBI Taxonomy" id="7936"/>
    <lineage>
        <taxon>Eukaryota</taxon>
        <taxon>Metazoa</taxon>
        <taxon>Chordata</taxon>
        <taxon>Craniata</taxon>
        <taxon>Vertebrata</taxon>
        <taxon>Euteleostomi</taxon>
        <taxon>Actinopterygii</taxon>
        <taxon>Neopterygii</taxon>
        <taxon>Teleostei</taxon>
        <taxon>Anguilliformes</taxon>
        <taxon>Anguillidae</taxon>
        <taxon>Anguilla</taxon>
    </lineage>
</organism>
<sequence length="40" mass="4609">MHMRDPEVVEWVWSADQSEQREGWGGGHTECQASAHQSRL</sequence>
<protein>
    <submittedName>
        <fullName evidence="2">Uncharacterized protein</fullName>
    </submittedName>
</protein>
<evidence type="ECO:0000313" key="2">
    <source>
        <dbReference type="EMBL" id="JAH00212.1"/>
    </source>
</evidence>
<dbReference type="AlphaFoldDB" id="A0A0E9P7B6"/>
<dbReference type="EMBL" id="GBXM01108365">
    <property type="protein sequence ID" value="JAH00212.1"/>
    <property type="molecule type" value="Transcribed_RNA"/>
</dbReference>